<comment type="caution">
    <text evidence="1">The sequence shown here is derived from an EMBL/GenBank/DDBJ whole genome shotgun (WGS) entry which is preliminary data.</text>
</comment>
<dbReference type="RefSeq" id="WP_204203905.1">
    <property type="nucleotide sequence ID" value="NZ_JAFELM010000031.1"/>
</dbReference>
<name>A0ABS2DJ99_9BACI</name>
<evidence type="ECO:0000313" key="1">
    <source>
        <dbReference type="EMBL" id="MBM6618576.1"/>
    </source>
</evidence>
<organism evidence="1 2">
    <name type="scientific">Bacillus suaedaesalsae</name>
    <dbReference type="NCBI Taxonomy" id="2810349"/>
    <lineage>
        <taxon>Bacteria</taxon>
        <taxon>Bacillati</taxon>
        <taxon>Bacillota</taxon>
        <taxon>Bacilli</taxon>
        <taxon>Bacillales</taxon>
        <taxon>Bacillaceae</taxon>
        <taxon>Bacillus</taxon>
    </lineage>
</organism>
<proteinExistence type="predicted"/>
<evidence type="ECO:0000313" key="2">
    <source>
        <dbReference type="Proteomes" id="UP001518925"/>
    </source>
</evidence>
<protein>
    <submittedName>
        <fullName evidence="1">Uncharacterized protein</fullName>
    </submittedName>
</protein>
<sequence length="110" mass="13188">MDLDDIWVMFLHELSSYRHYHSVKKQIYTGVPFLYIQVAENTNTSQEDIETTIKKAAARSMKGKRLHSETIFVRQEQHLFVYRHRFYVPQEKMFCCGNLCVNCVRLRNKK</sequence>
<reference evidence="1 2" key="1">
    <citation type="submission" date="2021-02" db="EMBL/GenBank/DDBJ databases">
        <title>Bacillus sp. RD4P76, an endophyte from a halophyte.</title>
        <authorList>
            <person name="Sun J.-Q."/>
        </authorList>
    </citation>
    <scope>NUCLEOTIDE SEQUENCE [LARGE SCALE GENOMIC DNA]</scope>
    <source>
        <strain evidence="1 2">RD4P76</strain>
    </source>
</reference>
<dbReference type="Proteomes" id="UP001518925">
    <property type="component" value="Unassembled WGS sequence"/>
</dbReference>
<accession>A0ABS2DJ99</accession>
<gene>
    <name evidence="1" type="ORF">JR050_12975</name>
</gene>
<dbReference type="EMBL" id="JAFELM010000031">
    <property type="protein sequence ID" value="MBM6618576.1"/>
    <property type="molecule type" value="Genomic_DNA"/>
</dbReference>
<keyword evidence="2" id="KW-1185">Reference proteome</keyword>